<dbReference type="SMART" id="SM00404">
    <property type="entry name" value="PTPc_motif"/>
    <property type="match status" value="1"/>
</dbReference>
<dbReference type="Proteomes" id="UP000193642">
    <property type="component" value="Unassembled WGS sequence"/>
</dbReference>
<comment type="caution">
    <text evidence="2">The sequence shown here is derived from an EMBL/GenBank/DDBJ whole genome shotgun (WGS) entry which is preliminary data.</text>
</comment>
<dbReference type="InterPro" id="IPR050561">
    <property type="entry name" value="PTP"/>
</dbReference>
<dbReference type="Gene3D" id="3.90.190.10">
    <property type="entry name" value="Protein tyrosine phosphatase superfamily"/>
    <property type="match status" value="1"/>
</dbReference>
<dbReference type="InterPro" id="IPR029021">
    <property type="entry name" value="Prot-tyrosine_phosphatase-like"/>
</dbReference>
<dbReference type="PROSITE" id="PS50056">
    <property type="entry name" value="TYR_PHOSPHATASE_2"/>
    <property type="match status" value="1"/>
</dbReference>
<dbReference type="InterPro" id="IPR000387">
    <property type="entry name" value="Tyr_Pase_dom"/>
</dbReference>
<name>A0A1Y2CWB7_9FUNG</name>
<proteinExistence type="predicted"/>
<dbReference type="SUPFAM" id="SSF52799">
    <property type="entry name" value="(Phosphotyrosine protein) phosphatases II"/>
    <property type="match status" value="1"/>
</dbReference>
<organism evidence="2 3">
    <name type="scientific">Rhizoclosmatium globosum</name>
    <dbReference type="NCBI Taxonomy" id="329046"/>
    <lineage>
        <taxon>Eukaryota</taxon>
        <taxon>Fungi</taxon>
        <taxon>Fungi incertae sedis</taxon>
        <taxon>Chytridiomycota</taxon>
        <taxon>Chytridiomycota incertae sedis</taxon>
        <taxon>Chytridiomycetes</taxon>
        <taxon>Chytridiales</taxon>
        <taxon>Chytriomycetaceae</taxon>
        <taxon>Rhizoclosmatium</taxon>
    </lineage>
</organism>
<evidence type="ECO:0000259" key="1">
    <source>
        <dbReference type="PROSITE" id="PS50056"/>
    </source>
</evidence>
<feature type="domain" description="Tyrosine specific protein phosphatases" evidence="1">
    <location>
        <begin position="65"/>
        <end position="145"/>
    </location>
</feature>
<accession>A0A1Y2CWB7</accession>
<evidence type="ECO:0000313" key="2">
    <source>
        <dbReference type="EMBL" id="ORY51277.1"/>
    </source>
</evidence>
<keyword evidence="3" id="KW-1185">Reference proteome</keyword>
<reference evidence="2 3" key="1">
    <citation type="submission" date="2016-07" db="EMBL/GenBank/DDBJ databases">
        <title>Pervasive Adenine N6-methylation of Active Genes in Fungi.</title>
        <authorList>
            <consortium name="DOE Joint Genome Institute"/>
            <person name="Mondo S.J."/>
            <person name="Dannebaum R.O."/>
            <person name="Kuo R.C."/>
            <person name="Labutti K."/>
            <person name="Haridas S."/>
            <person name="Kuo A."/>
            <person name="Salamov A."/>
            <person name="Ahrendt S.R."/>
            <person name="Lipzen A."/>
            <person name="Sullivan W."/>
            <person name="Andreopoulos W.B."/>
            <person name="Clum A."/>
            <person name="Lindquist E."/>
            <person name="Daum C."/>
            <person name="Ramamoorthy G.K."/>
            <person name="Gryganskyi A."/>
            <person name="Culley D."/>
            <person name="Magnuson J.K."/>
            <person name="James T.Y."/>
            <person name="O'Malley M.A."/>
            <person name="Stajich J.E."/>
            <person name="Spatafora J.W."/>
            <person name="Visel A."/>
            <person name="Grigoriev I.V."/>
        </authorList>
    </citation>
    <scope>NUCLEOTIDE SEQUENCE [LARGE SCALE GENOMIC DNA]</scope>
    <source>
        <strain evidence="2 3">JEL800</strain>
    </source>
</reference>
<protein>
    <recommendedName>
        <fullName evidence="1">Tyrosine specific protein phosphatases domain-containing protein</fullName>
    </recommendedName>
</protein>
<dbReference type="AlphaFoldDB" id="A0A1Y2CWB7"/>
<gene>
    <name evidence="2" type="ORF">BCR33DRAFT_712379</name>
</gene>
<dbReference type="PANTHER" id="PTHR23339">
    <property type="entry name" value="TYROSINE SPECIFIC PROTEIN PHOSPHATASE AND DUAL SPECIFICITY PROTEIN PHOSPHATASE"/>
    <property type="match status" value="1"/>
</dbReference>
<dbReference type="STRING" id="329046.A0A1Y2CWB7"/>
<evidence type="ECO:0000313" key="3">
    <source>
        <dbReference type="Proteomes" id="UP000193642"/>
    </source>
</evidence>
<sequence length="227" mass="23694">MPMNRVMSTIDYKNMRFVVFDAPTDSNLEAYLDELSTLDRVVEKGIQVTDWGFADGTIPPPHVVTGFLNLCNDRFPGGLAATAGFNGDAASMGVKAIGIHCVAGLGRAPILVAIALIESGMKPIEAVEYVRARRRGAFNTVQLNYLVDGYKPHFLKKGGLVAKGSFGFGFGGVSKKERSPSPTGSVSVPDVEAGNGVAAAAAVAVGAATGNGAAAPVKGFKSWFTKK</sequence>
<dbReference type="InterPro" id="IPR003595">
    <property type="entry name" value="Tyr_Pase_cat"/>
</dbReference>
<dbReference type="EMBL" id="MCGO01000005">
    <property type="protein sequence ID" value="ORY51277.1"/>
    <property type="molecule type" value="Genomic_DNA"/>
</dbReference>
<dbReference type="OrthoDB" id="5632at2759"/>